<reference evidence="1 2" key="1">
    <citation type="submission" date="2021-02" db="EMBL/GenBank/DDBJ databases">
        <authorList>
            <person name="Park J.-S."/>
        </authorList>
    </citation>
    <scope>NUCLEOTIDE SEQUENCE [LARGE SCALE GENOMIC DNA]</scope>
    <source>
        <strain evidence="1 2">188UL20-2</strain>
    </source>
</reference>
<sequence>MNRVNPKGLLHSKWTKVDVRNKEKHFVITSVEFDDQQTVVECVIEAVMTRNEYALNWRELKNTACWKVGWC</sequence>
<evidence type="ECO:0000313" key="1">
    <source>
        <dbReference type="EMBL" id="MBM7037157.1"/>
    </source>
</evidence>
<comment type="caution">
    <text evidence="1">The sequence shown here is derived from an EMBL/GenBank/DDBJ whole genome shotgun (WGS) entry which is preliminary data.</text>
</comment>
<evidence type="ECO:0000313" key="2">
    <source>
        <dbReference type="Proteomes" id="UP000809621"/>
    </source>
</evidence>
<protein>
    <submittedName>
        <fullName evidence="1">TIGR02450 family Trp-rich protein</fullName>
    </submittedName>
</protein>
<proteinExistence type="predicted"/>
<dbReference type="Pfam" id="PF09493">
    <property type="entry name" value="DUF2389"/>
    <property type="match status" value="1"/>
</dbReference>
<name>A0ABS2HM07_9VIBR</name>
<accession>A0ABS2HM07</accession>
<dbReference type="RefSeq" id="WP_205158713.1">
    <property type="nucleotide sequence ID" value="NZ_JAFEUM010000004.1"/>
</dbReference>
<organism evidence="1 2">
    <name type="scientific">Vibrio ulleungensis</name>
    <dbReference type="NCBI Taxonomy" id="2807619"/>
    <lineage>
        <taxon>Bacteria</taxon>
        <taxon>Pseudomonadati</taxon>
        <taxon>Pseudomonadota</taxon>
        <taxon>Gammaproteobacteria</taxon>
        <taxon>Vibrionales</taxon>
        <taxon>Vibrionaceae</taxon>
        <taxon>Vibrio</taxon>
    </lineage>
</organism>
<dbReference type="Proteomes" id="UP000809621">
    <property type="component" value="Unassembled WGS sequence"/>
</dbReference>
<dbReference type="EMBL" id="JAFEUM010000004">
    <property type="protein sequence ID" value="MBM7037157.1"/>
    <property type="molecule type" value="Genomic_DNA"/>
</dbReference>
<dbReference type="InterPro" id="IPR012663">
    <property type="entry name" value="CHP02450_Tryp"/>
</dbReference>
<gene>
    <name evidence="1" type="ORF">JQC93_12150</name>
</gene>
<keyword evidence="2" id="KW-1185">Reference proteome</keyword>
<dbReference type="NCBIfam" id="TIGR02450">
    <property type="entry name" value="TIGR02450 family Trp-rich protein"/>
    <property type="match status" value="1"/>
</dbReference>